<keyword evidence="1" id="KW-1133">Transmembrane helix</keyword>
<proteinExistence type="predicted"/>
<reference evidence="2" key="1">
    <citation type="journal article" date="2014" name="Front. Microbiol.">
        <title>High frequency of phylogenetically diverse reductive dehalogenase-homologous genes in deep subseafloor sedimentary metagenomes.</title>
        <authorList>
            <person name="Kawai M."/>
            <person name="Futagami T."/>
            <person name="Toyoda A."/>
            <person name="Takaki Y."/>
            <person name="Nishi S."/>
            <person name="Hori S."/>
            <person name="Arai W."/>
            <person name="Tsubouchi T."/>
            <person name="Morono Y."/>
            <person name="Uchiyama I."/>
            <person name="Ito T."/>
            <person name="Fujiyama A."/>
            <person name="Inagaki F."/>
            <person name="Takami H."/>
        </authorList>
    </citation>
    <scope>NUCLEOTIDE SEQUENCE</scope>
    <source>
        <strain evidence="2">Expedition CK06-06</strain>
    </source>
</reference>
<dbReference type="EMBL" id="BARU01049151">
    <property type="protein sequence ID" value="GAH91062.1"/>
    <property type="molecule type" value="Genomic_DNA"/>
</dbReference>
<keyword evidence="1" id="KW-0812">Transmembrane</keyword>
<evidence type="ECO:0000313" key="2">
    <source>
        <dbReference type="EMBL" id="GAH91062.1"/>
    </source>
</evidence>
<accession>X1JAS8</accession>
<evidence type="ECO:0000256" key="1">
    <source>
        <dbReference type="SAM" id="Phobius"/>
    </source>
</evidence>
<feature type="transmembrane region" description="Helical" evidence="1">
    <location>
        <begin position="7"/>
        <end position="23"/>
    </location>
</feature>
<name>X1JAS8_9ZZZZ</name>
<feature type="transmembrane region" description="Helical" evidence="1">
    <location>
        <begin position="29"/>
        <end position="46"/>
    </location>
</feature>
<feature type="non-terminal residue" evidence="2">
    <location>
        <position position="54"/>
    </location>
</feature>
<organism evidence="2">
    <name type="scientific">marine sediment metagenome</name>
    <dbReference type="NCBI Taxonomy" id="412755"/>
    <lineage>
        <taxon>unclassified sequences</taxon>
        <taxon>metagenomes</taxon>
        <taxon>ecological metagenomes</taxon>
    </lineage>
</organism>
<feature type="non-terminal residue" evidence="2">
    <location>
        <position position="1"/>
    </location>
</feature>
<keyword evidence="1" id="KW-0472">Membrane</keyword>
<comment type="caution">
    <text evidence="2">The sequence shown here is derived from an EMBL/GenBank/DDBJ whole genome shotgun (WGS) entry which is preliminary data.</text>
</comment>
<gene>
    <name evidence="2" type="ORF">S03H2_72568</name>
</gene>
<dbReference type="AlphaFoldDB" id="X1JAS8"/>
<sequence length="54" mass="6114">SELTHFLIAGIIIFAIGLMSFYTSVGSTYLWALFVLATFYVTAFLFHELGHRQV</sequence>
<protein>
    <submittedName>
        <fullName evidence="2">Uncharacterized protein</fullName>
    </submittedName>
</protein>